<evidence type="ECO:0000313" key="1">
    <source>
        <dbReference type="Proteomes" id="UP000095283"/>
    </source>
</evidence>
<sequence>MQCCKLFSLGPSLTLSLSLSLSLFVIVELGPIWQVVEVDFVIFAPSHISRGR</sequence>
<reference evidence="2" key="1">
    <citation type="submission" date="2016-11" db="UniProtKB">
        <authorList>
            <consortium name="WormBaseParasite"/>
        </authorList>
    </citation>
    <scope>IDENTIFICATION</scope>
</reference>
<dbReference type="AlphaFoldDB" id="A0A1I7WKV3"/>
<name>A0A1I7WKV3_HETBA</name>
<organism evidence="1 2">
    <name type="scientific">Heterorhabditis bacteriophora</name>
    <name type="common">Entomopathogenic nematode worm</name>
    <dbReference type="NCBI Taxonomy" id="37862"/>
    <lineage>
        <taxon>Eukaryota</taxon>
        <taxon>Metazoa</taxon>
        <taxon>Ecdysozoa</taxon>
        <taxon>Nematoda</taxon>
        <taxon>Chromadorea</taxon>
        <taxon>Rhabditida</taxon>
        <taxon>Rhabditina</taxon>
        <taxon>Rhabditomorpha</taxon>
        <taxon>Strongyloidea</taxon>
        <taxon>Heterorhabditidae</taxon>
        <taxon>Heterorhabditis</taxon>
    </lineage>
</organism>
<dbReference type="WBParaSite" id="Hba_05760">
    <property type="protein sequence ID" value="Hba_05760"/>
    <property type="gene ID" value="Hba_05760"/>
</dbReference>
<proteinExistence type="predicted"/>
<keyword evidence="1" id="KW-1185">Reference proteome</keyword>
<dbReference type="Proteomes" id="UP000095283">
    <property type="component" value="Unplaced"/>
</dbReference>
<protein>
    <submittedName>
        <fullName evidence="2">Secreted protein</fullName>
    </submittedName>
</protein>
<evidence type="ECO:0000313" key="2">
    <source>
        <dbReference type="WBParaSite" id="Hba_05760"/>
    </source>
</evidence>
<accession>A0A1I7WKV3</accession>